<sequence>CLYLCIISLMTIYLCPVYHANYNESLMAMNGVFDKPECFGVPDWNADPPLLTFNFSITEQETEFLFLQVTNEVGTGIFADFSNVQHVNISGTLNSLDPSAGTITYRPQVMYMFSCKYPMQYVVNNTELGVLAIKDNNGTFISTLSMHLYGDSDYTEALFVPESGLNLKTKIFVAVKATNLTDKFHVLLDRCYATTLPFPTNSTYYDLFVGCTRDPQTVMEMNGEDQKAHFSFEAFRFVSHKNMTVSTFYLHCITRLCEVSRCATLKPVSGKKPCPKKREAVDENMATVSSPPIIVNELSDGMPLLSSDLIFVQEKQGCEIKTNNKQTDQSQNWQ</sequence>
<evidence type="ECO:0000256" key="3">
    <source>
        <dbReference type="SAM" id="SignalP"/>
    </source>
</evidence>
<dbReference type="Gene3D" id="2.60.40.4100">
    <property type="entry name" value="Zona pellucida, ZP-C domain"/>
    <property type="match status" value="1"/>
</dbReference>
<dbReference type="PANTHER" id="PTHR14002">
    <property type="entry name" value="ENDOGLIN/TGF-BETA RECEPTOR TYPE III"/>
    <property type="match status" value="1"/>
</dbReference>
<dbReference type="InterPro" id="IPR001507">
    <property type="entry name" value="ZP_dom"/>
</dbReference>
<feature type="domain" description="ZP" evidence="4">
    <location>
        <begin position="4"/>
        <end position="281"/>
    </location>
</feature>
<evidence type="ECO:0000256" key="1">
    <source>
        <dbReference type="ARBA" id="ARBA00022729"/>
    </source>
</evidence>
<feature type="signal peptide" evidence="3">
    <location>
        <begin position="1"/>
        <end position="20"/>
    </location>
</feature>
<evidence type="ECO:0000313" key="5">
    <source>
        <dbReference type="Ensembl" id="ENSMMDP00005012279.1"/>
    </source>
</evidence>
<dbReference type="InterPro" id="IPR055355">
    <property type="entry name" value="ZP-C"/>
</dbReference>
<dbReference type="AlphaFoldDB" id="A0A667XIL7"/>
<dbReference type="GeneTree" id="ENSGT00940000164443"/>
<dbReference type="PROSITE" id="PS51034">
    <property type="entry name" value="ZP_2"/>
    <property type="match status" value="1"/>
</dbReference>
<evidence type="ECO:0000313" key="6">
    <source>
        <dbReference type="Proteomes" id="UP000472263"/>
    </source>
</evidence>
<dbReference type="Proteomes" id="UP000472263">
    <property type="component" value="Chromosome 13"/>
</dbReference>
<reference evidence="5" key="1">
    <citation type="submission" date="2019-06" db="EMBL/GenBank/DDBJ databases">
        <authorList>
            <consortium name="Wellcome Sanger Institute Data Sharing"/>
        </authorList>
    </citation>
    <scope>NUCLEOTIDE SEQUENCE [LARGE SCALE GENOMIC DNA]</scope>
</reference>
<keyword evidence="2" id="KW-1015">Disulfide bond</keyword>
<dbReference type="Pfam" id="PF00100">
    <property type="entry name" value="Zona_pellucida"/>
    <property type="match status" value="1"/>
</dbReference>
<organism evidence="5 6">
    <name type="scientific">Myripristis murdjan</name>
    <name type="common">pinecone soldierfish</name>
    <dbReference type="NCBI Taxonomy" id="586833"/>
    <lineage>
        <taxon>Eukaryota</taxon>
        <taxon>Metazoa</taxon>
        <taxon>Chordata</taxon>
        <taxon>Craniata</taxon>
        <taxon>Vertebrata</taxon>
        <taxon>Euteleostomi</taxon>
        <taxon>Actinopterygii</taxon>
        <taxon>Neopterygii</taxon>
        <taxon>Teleostei</taxon>
        <taxon>Neoteleostei</taxon>
        <taxon>Acanthomorphata</taxon>
        <taxon>Holocentriformes</taxon>
        <taxon>Holocentridae</taxon>
        <taxon>Myripristis</taxon>
    </lineage>
</organism>
<dbReference type="SMART" id="SM00241">
    <property type="entry name" value="ZP"/>
    <property type="match status" value="1"/>
</dbReference>
<dbReference type="Ensembl" id="ENSMMDT00005012643.1">
    <property type="protein sequence ID" value="ENSMMDP00005012279.1"/>
    <property type="gene ID" value="ENSMMDG00005006493.1"/>
</dbReference>
<name>A0A667XIL7_9TELE</name>
<evidence type="ECO:0000259" key="4">
    <source>
        <dbReference type="PROSITE" id="PS51034"/>
    </source>
</evidence>
<accession>A0A667XIL7</accession>
<keyword evidence="1 3" id="KW-0732">Signal</keyword>
<dbReference type="InterPro" id="IPR042235">
    <property type="entry name" value="ZP-C_dom"/>
</dbReference>
<evidence type="ECO:0000256" key="2">
    <source>
        <dbReference type="ARBA" id="ARBA00023157"/>
    </source>
</evidence>
<feature type="chain" id="PRO_5025366069" evidence="3">
    <location>
        <begin position="21"/>
        <end position="334"/>
    </location>
</feature>
<protein>
    <submittedName>
        <fullName evidence="5">Si:dkey-4p15.5</fullName>
    </submittedName>
</protein>
<reference evidence="5" key="3">
    <citation type="submission" date="2025-09" db="UniProtKB">
        <authorList>
            <consortium name="Ensembl"/>
        </authorList>
    </citation>
    <scope>IDENTIFICATION</scope>
</reference>
<dbReference type="PANTHER" id="PTHR14002:SF10">
    <property type="entry name" value="ZONA PELLUCIDA-LIKE DOMAIN-CONTAINING PROTEIN 1-RELATED"/>
    <property type="match status" value="1"/>
</dbReference>
<keyword evidence="6" id="KW-1185">Reference proteome</keyword>
<reference evidence="5" key="2">
    <citation type="submission" date="2025-08" db="UniProtKB">
        <authorList>
            <consortium name="Ensembl"/>
        </authorList>
    </citation>
    <scope>IDENTIFICATION</scope>
</reference>
<proteinExistence type="predicted"/>